<proteinExistence type="predicted"/>
<dbReference type="SUPFAM" id="SSF51735">
    <property type="entry name" value="NAD(P)-binding Rossmann-fold domains"/>
    <property type="match status" value="1"/>
</dbReference>
<accession>A0A6N8JQI0</accession>
<organism evidence="1 2">
    <name type="scientific">Adlercreutzia mucosicola</name>
    <dbReference type="NCBI Taxonomy" id="580026"/>
    <lineage>
        <taxon>Bacteria</taxon>
        <taxon>Bacillati</taxon>
        <taxon>Actinomycetota</taxon>
        <taxon>Coriobacteriia</taxon>
        <taxon>Eggerthellales</taxon>
        <taxon>Eggerthellaceae</taxon>
        <taxon>Adlercreutzia</taxon>
    </lineage>
</organism>
<dbReference type="Gene3D" id="3.40.50.720">
    <property type="entry name" value="NAD(P)-binding Rossmann-like Domain"/>
    <property type="match status" value="1"/>
</dbReference>
<gene>
    <name evidence="1" type="ORF">GKZ27_11540</name>
</gene>
<sequence length="52" mass="5675">EAFEANVHMPPMGHYGNVETEIGRVVVQLANPDFKFMSGETLTLEGGMGLRP</sequence>
<evidence type="ECO:0000313" key="2">
    <source>
        <dbReference type="Proteomes" id="UP000463388"/>
    </source>
</evidence>
<dbReference type="AlphaFoldDB" id="A0A6N8JQI0"/>
<keyword evidence="2" id="KW-1185">Reference proteome</keyword>
<reference evidence="1 2" key="1">
    <citation type="submission" date="2019-12" db="EMBL/GenBank/DDBJ databases">
        <title>Microbes associate with the intestines of laboratory mice.</title>
        <authorList>
            <person name="Navarre W."/>
            <person name="Wong E."/>
        </authorList>
    </citation>
    <scope>NUCLEOTIDE SEQUENCE [LARGE SCALE GENOMIC DNA]</scope>
    <source>
        <strain evidence="1 2">NM66_B29</strain>
    </source>
</reference>
<dbReference type="EMBL" id="WSRR01000056">
    <property type="protein sequence ID" value="MVX62068.1"/>
    <property type="molecule type" value="Genomic_DNA"/>
</dbReference>
<feature type="non-terminal residue" evidence="1">
    <location>
        <position position="1"/>
    </location>
</feature>
<comment type="caution">
    <text evidence="1">The sequence shown here is derived from an EMBL/GenBank/DDBJ whole genome shotgun (WGS) entry which is preliminary data.</text>
</comment>
<evidence type="ECO:0000313" key="1">
    <source>
        <dbReference type="EMBL" id="MVX62068.1"/>
    </source>
</evidence>
<protein>
    <submittedName>
        <fullName evidence="1">Short-chain dehydrogenase</fullName>
    </submittedName>
</protein>
<name>A0A6N8JQI0_9ACTN</name>
<dbReference type="InterPro" id="IPR036291">
    <property type="entry name" value="NAD(P)-bd_dom_sf"/>
</dbReference>
<dbReference type="Proteomes" id="UP000463388">
    <property type="component" value="Unassembled WGS sequence"/>
</dbReference>